<accession>A0A9Q1HM54</accession>
<sequence length="373" mass="42739">MIRNTLPRLPNSPQENNKSDKLNMKIVSRSKGKLLFVLFAFFAVAVGKQNLDTFEDSQVTAVCGDNVVLQFTLNSPFEVLSLSWLHNGENLMLHDAPDSNLITKVGRYTSKIETIEINRRCIMLNITSSEYEDAGTYACEIYFQRGFPVFKFWNLQVQGSPEIEIFEDSLKEKQLFPPRCCFYLGLWPDSVSVVWSVDGKFIVEQAAIFHFKSGGKTAVCSYFTTALNRLHHMKVLTCLIRNNLNLSSSFELEVSYSAKVVIEVFTNGVSQPSLITLVEEHDNVSVQCKSDANPRPKVKIELKMAEGRWKRLPVKPNRKLRRGSIMYWTFDMHNFKTNHSPGSYRCTAFNNTDPVGISEERYLLFQREFFCET</sequence>
<evidence type="ECO:0000313" key="8">
    <source>
        <dbReference type="Proteomes" id="UP001152320"/>
    </source>
</evidence>
<reference evidence="7" key="1">
    <citation type="submission" date="2021-10" db="EMBL/GenBank/DDBJ databases">
        <title>Tropical sea cucumber genome reveals ecological adaptation and Cuvierian tubules defense mechanism.</title>
        <authorList>
            <person name="Chen T."/>
        </authorList>
    </citation>
    <scope>NUCLEOTIDE SEQUENCE</scope>
    <source>
        <strain evidence="7">Nanhai2018</strain>
        <tissue evidence="7">Muscle</tissue>
    </source>
</reference>
<keyword evidence="5" id="KW-0393">Immunoglobulin domain</keyword>
<gene>
    <name evidence="7" type="ORF">HOLleu_03982</name>
</gene>
<keyword evidence="3" id="KW-1015">Disulfide bond</keyword>
<dbReference type="InterPro" id="IPR003599">
    <property type="entry name" value="Ig_sub"/>
</dbReference>
<keyword evidence="4" id="KW-0325">Glycoprotein</keyword>
<dbReference type="SMART" id="SM00409">
    <property type="entry name" value="IG"/>
    <property type="match status" value="2"/>
</dbReference>
<dbReference type="InterPro" id="IPR007110">
    <property type="entry name" value="Ig-like_dom"/>
</dbReference>
<dbReference type="GO" id="GO:0005911">
    <property type="term" value="C:cell-cell junction"/>
    <property type="evidence" value="ECO:0007669"/>
    <property type="project" value="TreeGrafter"/>
</dbReference>
<comment type="caution">
    <text evidence="7">The sequence shown here is derived from an EMBL/GenBank/DDBJ whole genome shotgun (WGS) entry which is preliminary data.</text>
</comment>
<protein>
    <recommendedName>
        <fullName evidence="6">Ig-like domain-containing protein</fullName>
    </recommendedName>
</protein>
<dbReference type="InterPro" id="IPR051275">
    <property type="entry name" value="Cell_adhesion_signaling"/>
</dbReference>
<evidence type="ECO:0000256" key="4">
    <source>
        <dbReference type="ARBA" id="ARBA00023180"/>
    </source>
</evidence>
<name>A0A9Q1HM54_HOLLE</name>
<evidence type="ECO:0000256" key="1">
    <source>
        <dbReference type="ARBA" id="ARBA00004479"/>
    </source>
</evidence>
<proteinExistence type="predicted"/>
<dbReference type="AlphaFoldDB" id="A0A9Q1HM54"/>
<keyword evidence="2" id="KW-0472">Membrane</keyword>
<keyword evidence="8" id="KW-1185">Reference proteome</keyword>
<comment type="subcellular location">
    <subcellularLocation>
        <location evidence="1">Membrane</location>
        <topology evidence="1">Single-pass type I membrane protein</topology>
    </subcellularLocation>
</comment>
<evidence type="ECO:0000256" key="2">
    <source>
        <dbReference type="ARBA" id="ARBA00023136"/>
    </source>
</evidence>
<dbReference type="GO" id="GO:0050839">
    <property type="term" value="F:cell adhesion molecule binding"/>
    <property type="evidence" value="ECO:0007669"/>
    <property type="project" value="TreeGrafter"/>
</dbReference>
<evidence type="ECO:0000256" key="5">
    <source>
        <dbReference type="ARBA" id="ARBA00023319"/>
    </source>
</evidence>
<dbReference type="SUPFAM" id="SSF48726">
    <property type="entry name" value="Immunoglobulin"/>
    <property type="match status" value="3"/>
</dbReference>
<evidence type="ECO:0000313" key="7">
    <source>
        <dbReference type="EMBL" id="KAJ8050683.1"/>
    </source>
</evidence>
<evidence type="ECO:0000256" key="3">
    <source>
        <dbReference type="ARBA" id="ARBA00023157"/>
    </source>
</evidence>
<evidence type="ECO:0000259" key="6">
    <source>
        <dbReference type="PROSITE" id="PS50835"/>
    </source>
</evidence>
<dbReference type="PANTHER" id="PTHR11640">
    <property type="entry name" value="NEPHRIN"/>
    <property type="match status" value="1"/>
</dbReference>
<dbReference type="Proteomes" id="UP001152320">
    <property type="component" value="Chromosome 1"/>
</dbReference>
<dbReference type="PANTHER" id="PTHR11640:SF31">
    <property type="entry name" value="IRREGULAR CHIASM C-ROUGHEST PROTEIN-RELATED"/>
    <property type="match status" value="1"/>
</dbReference>
<dbReference type="EMBL" id="JAIZAY010000001">
    <property type="protein sequence ID" value="KAJ8050683.1"/>
    <property type="molecule type" value="Genomic_DNA"/>
</dbReference>
<dbReference type="InterPro" id="IPR013783">
    <property type="entry name" value="Ig-like_fold"/>
</dbReference>
<dbReference type="PROSITE" id="PS50835">
    <property type="entry name" value="IG_LIKE"/>
    <property type="match status" value="1"/>
</dbReference>
<dbReference type="GO" id="GO:0005886">
    <property type="term" value="C:plasma membrane"/>
    <property type="evidence" value="ECO:0007669"/>
    <property type="project" value="TreeGrafter"/>
</dbReference>
<dbReference type="GO" id="GO:0098609">
    <property type="term" value="P:cell-cell adhesion"/>
    <property type="evidence" value="ECO:0007669"/>
    <property type="project" value="TreeGrafter"/>
</dbReference>
<dbReference type="Gene3D" id="2.60.40.10">
    <property type="entry name" value="Immunoglobulins"/>
    <property type="match status" value="1"/>
</dbReference>
<dbReference type="InterPro" id="IPR036179">
    <property type="entry name" value="Ig-like_dom_sf"/>
</dbReference>
<organism evidence="7 8">
    <name type="scientific">Holothuria leucospilota</name>
    <name type="common">Black long sea cucumber</name>
    <name type="synonym">Mertensiothuria leucospilota</name>
    <dbReference type="NCBI Taxonomy" id="206669"/>
    <lineage>
        <taxon>Eukaryota</taxon>
        <taxon>Metazoa</taxon>
        <taxon>Echinodermata</taxon>
        <taxon>Eleutherozoa</taxon>
        <taxon>Echinozoa</taxon>
        <taxon>Holothuroidea</taxon>
        <taxon>Aspidochirotacea</taxon>
        <taxon>Aspidochirotida</taxon>
        <taxon>Holothuriidae</taxon>
        <taxon>Holothuria</taxon>
    </lineage>
</organism>
<feature type="domain" description="Ig-like" evidence="6">
    <location>
        <begin position="64"/>
        <end position="141"/>
    </location>
</feature>